<dbReference type="VEuPathDB" id="FungiDB:BO71DRAFT_403225"/>
<dbReference type="STRING" id="1448320.A0A319EDS9"/>
<feature type="domain" description="Aminoglycoside phosphotransferase" evidence="1">
    <location>
        <begin position="6"/>
        <end position="108"/>
    </location>
</feature>
<dbReference type="EMBL" id="KZ826041">
    <property type="protein sequence ID" value="PYH89232.1"/>
    <property type="molecule type" value="Genomic_DNA"/>
</dbReference>
<keyword evidence="3" id="KW-1185">Reference proteome</keyword>
<dbReference type="InterPro" id="IPR052898">
    <property type="entry name" value="ACAD10-like"/>
</dbReference>
<dbReference type="PANTHER" id="PTHR47829:SF1">
    <property type="entry name" value="HAD FAMILY PHOSPHATASE"/>
    <property type="match status" value="1"/>
</dbReference>
<dbReference type="Gene3D" id="3.30.200.20">
    <property type="entry name" value="Phosphorylase Kinase, domain 1"/>
    <property type="match status" value="1"/>
</dbReference>
<name>A0A319EDS9_9EURO</name>
<evidence type="ECO:0000313" key="3">
    <source>
        <dbReference type="Proteomes" id="UP000247810"/>
    </source>
</evidence>
<accession>A0A319EDS9</accession>
<dbReference type="PANTHER" id="PTHR47829">
    <property type="entry name" value="HYDROLASE, PUTATIVE (AFU_ORTHOLOGUE AFUA_1G12880)-RELATED"/>
    <property type="match status" value="1"/>
</dbReference>
<reference evidence="2 3" key="1">
    <citation type="submission" date="2018-02" db="EMBL/GenBank/DDBJ databases">
        <title>The genomes of Aspergillus section Nigri reveals drivers in fungal speciation.</title>
        <authorList>
            <consortium name="DOE Joint Genome Institute"/>
            <person name="Vesth T.C."/>
            <person name="Nybo J."/>
            <person name="Theobald S."/>
            <person name="Brandl J."/>
            <person name="Frisvad J.C."/>
            <person name="Nielsen K.F."/>
            <person name="Lyhne E.K."/>
            <person name="Kogle M.E."/>
            <person name="Kuo A."/>
            <person name="Riley R."/>
            <person name="Clum A."/>
            <person name="Nolan M."/>
            <person name="Lipzen A."/>
            <person name="Salamov A."/>
            <person name="Henrissat B."/>
            <person name="Wiebenga A."/>
            <person name="De vries R.P."/>
            <person name="Grigoriev I.V."/>
            <person name="Mortensen U.H."/>
            <person name="Andersen M.R."/>
            <person name="Baker S.E."/>
        </authorList>
    </citation>
    <scope>NUCLEOTIDE SEQUENCE [LARGE SCALE GENOMIC DNA]</scope>
    <source>
        <strain evidence="2 3">CBS 707.79</strain>
    </source>
</reference>
<dbReference type="AlphaFoldDB" id="A0A319EDS9"/>
<dbReference type="Proteomes" id="UP000247810">
    <property type="component" value="Unassembled WGS sequence"/>
</dbReference>
<gene>
    <name evidence="2" type="ORF">BO71DRAFT_403225</name>
</gene>
<organism evidence="2 3">
    <name type="scientific">Aspergillus ellipticus CBS 707.79</name>
    <dbReference type="NCBI Taxonomy" id="1448320"/>
    <lineage>
        <taxon>Eukaryota</taxon>
        <taxon>Fungi</taxon>
        <taxon>Dikarya</taxon>
        <taxon>Ascomycota</taxon>
        <taxon>Pezizomycotina</taxon>
        <taxon>Eurotiomycetes</taxon>
        <taxon>Eurotiomycetidae</taxon>
        <taxon>Eurotiales</taxon>
        <taxon>Aspergillaceae</taxon>
        <taxon>Aspergillus</taxon>
        <taxon>Aspergillus subgen. Circumdati</taxon>
    </lineage>
</organism>
<proteinExistence type="predicted"/>
<dbReference type="Pfam" id="PF01636">
    <property type="entry name" value="APH"/>
    <property type="match status" value="1"/>
</dbReference>
<evidence type="ECO:0000313" key="2">
    <source>
        <dbReference type="EMBL" id="PYH89232.1"/>
    </source>
</evidence>
<evidence type="ECO:0000259" key="1">
    <source>
        <dbReference type="Pfam" id="PF01636"/>
    </source>
</evidence>
<sequence>MGQSSLGQSNPTYQLLAADGARYVLRKKPPGCLPSKAAHAIEGEYRILDVLRQYSDVSVPRVYCLCEDSRVLQTPFYVMEFLDGRIFLDSSMATVSPHHRTALCVSSHSARVWF</sequence>
<dbReference type="InterPro" id="IPR011009">
    <property type="entry name" value="Kinase-like_dom_sf"/>
</dbReference>
<dbReference type="SUPFAM" id="SSF56112">
    <property type="entry name" value="Protein kinase-like (PK-like)"/>
    <property type="match status" value="1"/>
</dbReference>
<protein>
    <recommendedName>
        <fullName evidence="1">Aminoglycoside phosphotransferase domain-containing protein</fullName>
    </recommendedName>
</protein>
<dbReference type="InterPro" id="IPR002575">
    <property type="entry name" value="Aminoglycoside_PTrfase"/>
</dbReference>
<dbReference type="OrthoDB" id="191037at2759"/>